<dbReference type="Pfam" id="PF16193">
    <property type="entry name" value="AAA_assoc_2"/>
    <property type="match status" value="1"/>
</dbReference>
<name>A0A8H5ZQI5_COCSA</name>
<keyword evidence="2" id="KW-0235">DNA replication</keyword>
<feature type="region of interest" description="Disordered" evidence="10">
    <location>
        <begin position="325"/>
        <end position="344"/>
    </location>
</feature>
<dbReference type="GO" id="GO:0005524">
    <property type="term" value="F:ATP binding"/>
    <property type="evidence" value="ECO:0007669"/>
    <property type="project" value="UniProtKB-KW"/>
</dbReference>
<evidence type="ECO:0000256" key="4">
    <source>
        <dbReference type="ARBA" id="ARBA00022741"/>
    </source>
</evidence>
<evidence type="ECO:0008006" key="15">
    <source>
        <dbReference type="Google" id="ProtNLM"/>
    </source>
</evidence>
<evidence type="ECO:0000259" key="11">
    <source>
        <dbReference type="SMART" id="SM00382"/>
    </source>
</evidence>
<dbReference type="InterPro" id="IPR027417">
    <property type="entry name" value="P-loop_NTPase"/>
</dbReference>
<feature type="domain" description="UBZ4-type" evidence="12">
    <location>
        <begin position="274"/>
        <end position="298"/>
    </location>
</feature>
<evidence type="ECO:0000256" key="9">
    <source>
        <dbReference type="ARBA" id="ARBA00023204"/>
    </source>
</evidence>
<dbReference type="Gene3D" id="1.20.272.10">
    <property type="match status" value="1"/>
</dbReference>
<dbReference type="InterPro" id="IPR003959">
    <property type="entry name" value="ATPase_AAA_core"/>
</dbReference>
<feature type="compositionally biased region" description="Gly residues" evidence="10">
    <location>
        <begin position="157"/>
        <end position="194"/>
    </location>
</feature>
<keyword evidence="9" id="KW-0234">DNA repair</keyword>
<evidence type="ECO:0000259" key="12">
    <source>
        <dbReference type="SMART" id="SM00734"/>
    </source>
</evidence>
<dbReference type="EMBL" id="WNKQ01000001">
    <property type="protein sequence ID" value="KAF5853807.1"/>
    <property type="molecule type" value="Genomic_DNA"/>
</dbReference>
<dbReference type="InterPro" id="IPR008921">
    <property type="entry name" value="DNA_pol3_clamp-load_cplx_C"/>
</dbReference>
<dbReference type="Gene3D" id="1.10.3710.10">
    <property type="entry name" value="DNA polymerase III clamp loader subunits, C-terminal domain"/>
    <property type="match status" value="1"/>
</dbReference>
<dbReference type="GO" id="GO:0016887">
    <property type="term" value="F:ATP hydrolysis activity"/>
    <property type="evidence" value="ECO:0007669"/>
    <property type="project" value="InterPro"/>
</dbReference>
<dbReference type="GO" id="GO:0003677">
    <property type="term" value="F:DNA binding"/>
    <property type="evidence" value="ECO:0007669"/>
    <property type="project" value="InterPro"/>
</dbReference>
<keyword evidence="4" id="KW-0547">Nucleotide-binding</keyword>
<evidence type="ECO:0000256" key="3">
    <source>
        <dbReference type="ARBA" id="ARBA00022723"/>
    </source>
</evidence>
<evidence type="ECO:0000256" key="1">
    <source>
        <dbReference type="ARBA" id="ARBA00008959"/>
    </source>
</evidence>
<dbReference type="InterPro" id="IPR003593">
    <property type="entry name" value="AAA+_ATPase"/>
</dbReference>
<evidence type="ECO:0000313" key="13">
    <source>
        <dbReference type="EMBL" id="KAF5853807.1"/>
    </source>
</evidence>
<dbReference type="GO" id="GO:0008270">
    <property type="term" value="F:zinc ion binding"/>
    <property type="evidence" value="ECO:0007669"/>
    <property type="project" value="UniProtKB-KW"/>
</dbReference>
<proteinExistence type="inferred from homology"/>
<comment type="similarity">
    <text evidence="1">Belongs to the AAA ATPase family. RarA/MGS1/WRNIP1 subfamily.</text>
</comment>
<dbReference type="InterPro" id="IPR021886">
    <property type="entry name" value="MgsA_C"/>
</dbReference>
<evidence type="ECO:0000256" key="5">
    <source>
        <dbReference type="ARBA" id="ARBA00022763"/>
    </source>
</evidence>
<gene>
    <name evidence="13" type="ORF">GGP41_006577</name>
</gene>
<evidence type="ECO:0000256" key="7">
    <source>
        <dbReference type="ARBA" id="ARBA00022833"/>
    </source>
</evidence>
<reference evidence="13" key="1">
    <citation type="submission" date="2019-11" db="EMBL/GenBank/DDBJ databases">
        <title>Bipolaris sorokiniana Genome sequencing.</title>
        <authorList>
            <person name="Wang H."/>
        </authorList>
    </citation>
    <scope>NUCLEOTIDE SEQUENCE</scope>
</reference>
<keyword evidence="6" id="KW-0863">Zinc-finger</keyword>
<sequence>MAASSWFMSMVHSAAEVVFVAPSLDDFSAGHLDVADVLVEEGLEDDDLVALLEEGHEGAEHALIGASGDCHLGVWVEVAAEEGRVCVGNGLFEARAALCRRVLIAVDLIQGGFGGVENEGGRVVAKETLAHVDNGLDRRGGGSFVDNRPDVLALPGDPGGGFEGVGSAGCGRHGSARGGGGDDGSDGGNNGGDGRTANASGEGTAGNCCSHGRGWWAVVGLRAQGAPSSSRGRHRVGAEVQPMSHIACRSRSRPPKKLPVACTRDEPGRLDPTMVDCPICSHAVHDARINQHIDSGCKDFIIDPTSSTQGPSKAHNFFTHAIRSTPTPATTTTTTTTICSTSASTPTTAAAAAAAQRLQRPPTPPLRTKRSFTQSVDRLHPDGDAQSPSSAPKRARKLKALEDAMPLAERMRPTSLDHVYGQQLVAPGGVLRAMVDEGRLPSMVLWGRPGTGKTTIARLIATSSGARFVEINSTSTKLEQVRSIFAEAFSDLQLTGRKTIVFCDELHRFSRTQQDAFLGPVESGTITLIAATTENPSFKIISALLSRCRTFTLDDLADDHLLHILERAMAAEQCTLPLLDTPMLQSFASFSDGDARTALNLLDLAMSLAKQPDMTKEKIQQSLTKTLVYDRAGDQHYDSISALHKSIRGSDADAALYYLARMLESGEDPRYIARRLIVVASEDVGLADNTMLSLATATYSACEKIGMPECRINLAHAVTALSLAPKSTRVYRAMNNAMDALKEPGVAALPIPHHIRNAPTRLMKDLGYGEGYKYNPHYLDGKVKQDYLPEALRGRSFLEDADLGTKVDPDLIDDDELIPEID</sequence>
<dbReference type="InterPro" id="IPR032423">
    <property type="entry name" value="AAA_assoc_2"/>
</dbReference>
<protein>
    <recommendedName>
        <fullName evidence="15">UBZ4-type domain-containing protein</fullName>
    </recommendedName>
</protein>
<dbReference type="AlphaFoldDB" id="A0A8H5ZQI5"/>
<dbReference type="SMART" id="SM00382">
    <property type="entry name" value="AAA"/>
    <property type="match status" value="1"/>
</dbReference>
<dbReference type="CDD" id="cd18139">
    <property type="entry name" value="HLD_clamp_RarA"/>
    <property type="match status" value="1"/>
</dbReference>
<dbReference type="GO" id="GO:0017116">
    <property type="term" value="F:single-stranded DNA helicase activity"/>
    <property type="evidence" value="ECO:0007669"/>
    <property type="project" value="TreeGrafter"/>
</dbReference>
<evidence type="ECO:0000256" key="2">
    <source>
        <dbReference type="ARBA" id="ARBA00022705"/>
    </source>
</evidence>
<feature type="domain" description="AAA+ ATPase" evidence="11">
    <location>
        <begin position="439"/>
        <end position="556"/>
    </location>
</feature>
<dbReference type="Gene3D" id="3.40.50.300">
    <property type="entry name" value="P-loop containing nucleotide triphosphate hydrolases"/>
    <property type="match status" value="1"/>
</dbReference>
<dbReference type="GO" id="GO:0006271">
    <property type="term" value="P:DNA strand elongation involved in DNA replication"/>
    <property type="evidence" value="ECO:0007669"/>
    <property type="project" value="UniProtKB-ARBA"/>
</dbReference>
<evidence type="ECO:0000256" key="6">
    <source>
        <dbReference type="ARBA" id="ARBA00022771"/>
    </source>
</evidence>
<dbReference type="Proteomes" id="UP000624244">
    <property type="component" value="Unassembled WGS sequence"/>
</dbReference>
<feature type="region of interest" description="Disordered" evidence="10">
    <location>
        <begin position="350"/>
        <end position="396"/>
    </location>
</feature>
<evidence type="ECO:0000256" key="8">
    <source>
        <dbReference type="ARBA" id="ARBA00022840"/>
    </source>
</evidence>
<keyword evidence="3" id="KW-0479">Metal-binding</keyword>
<dbReference type="FunFam" id="1.20.272.10:FF:000001">
    <property type="entry name" value="Putative AAA family ATPase"/>
    <property type="match status" value="1"/>
</dbReference>
<dbReference type="GO" id="GO:0000731">
    <property type="term" value="P:DNA synthesis involved in DNA repair"/>
    <property type="evidence" value="ECO:0007669"/>
    <property type="project" value="TreeGrafter"/>
</dbReference>
<keyword evidence="7" id="KW-0862">Zinc</keyword>
<dbReference type="GO" id="GO:0008047">
    <property type="term" value="F:enzyme activator activity"/>
    <property type="evidence" value="ECO:0007669"/>
    <property type="project" value="TreeGrafter"/>
</dbReference>
<dbReference type="SUPFAM" id="SSF52540">
    <property type="entry name" value="P-loop containing nucleoside triphosphate hydrolases"/>
    <property type="match status" value="1"/>
</dbReference>
<dbReference type="FunFam" id="3.40.50.300:FF:000137">
    <property type="entry name" value="Replication-associated recombination protein A"/>
    <property type="match status" value="1"/>
</dbReference>
<dbReference type="SUPFAM" id="SSF48019">
    <property type="entry name" value="post-AAA+ oligomerization domain-like"/>
    <property type="match status" value="1"/>
</dbReference>
<keyword evidence="8" id="KW-0067">ATP-binding</keyword>
<organism evidence="13 14">
    <name type="scientific">Cochliobolus sativus</name>
    <name type="common">Common root rot and spot blotch fungus</name>
    <name type="synonym">Bipolaris sorokiniana</name>
    <dbReference type="NCBI Taxonomy" id="45130"/>
    <lineage>
        <taxon>Eukaryota</taxon>
        <taxon>Fungi</taxon>
        <taxon>Dikarya</taxon>
        <taxon>Ascomycota</taxon>
        <taxon>Pezizomycotina</taxon>
        <taxon>Dothideomycetes</taxon>
        <taxon>Pleosporomycetidae</taxon>
        <taxon>Pleosporales</taxon>
        <taxon>Pleosporineae</taxon>
        <taxon>Pleosporaceae</taxon>
        <taxon>Bipolaris</taxon>
    </lineage>
</organism>
<comment type="caution">
    <text evidence="13">The sequence shown here is derived from an EMBL/GenBank/DDBJ whole genome shotgun (WGS) entry which is preliminary data.</text>
</comment>
<dbReference type="Pfam" id="PF00004">
    <property type="entry name" value="AAA"/>
    <property type="match status" value="1"/>
</dbReference>
<dbReference type="FunFam" id="1.10.3710.10:FF:000005">
    <property type="entry name" value="AAA family ATPase, putative"/>
    <property type="match status" value="1"/>
</dbReference>
<dbReference type="Gene3D" id="1.10.8.60">
    <property type="match status" value="1"/>
</dbReference>
<evidence type="ECO:0000256" key="10">
    <source>
        <dbReference type="SAM" id="MobiDB-lite"/>
    </source>
</evidence>
<evidence type="ECO:0000313" key="14">
    <source>
        <dbReference type="Proteomes" id="UP000624244"/>
    </source>
</evidence>
<dbReference type="PANTHER" id="PTHR13779">
    <property type="entry name" value="WERNER HELICASE-INTERACTING PROTEIN 1 FAMILY MEMBER"/>
    <property type="match status" value="1"/>
</dbReference>
<accession>A0A8H5ZQI5</accession>
<dbReference type="InterPro" id="IPR051314">
    <property type="entry name" value="AAA_ATPase_RarA/MGS1/WRNIP1"/>
</dbReference>
<dbReference type="PANTHER" id="PTHR13779:SF7">
    <property type="entry name" value="ATPASE WRNIP1"/>
    <property type="match status" value="1"/>
</dbReference>
<dbReference type="GO" id="GO:0005634">
    <property type="term" value="C:nucleus"/>
    <property type="evidence" value="ECO:0007669"/>
    <property type="project" value="TreeGrafter"/>
</dbReference>
<feature type="region of interest" description="Disordered" evidence="10">
    <location>
        <begin position="138"/>
        <end position="198"/>
    </location>
</feature>
<dbReference type="Pfam" id="PF12002">
    <property type="entry name" value="MgsA_C"/>
    <property type="match status" value="1"/>
</dbReference>
<dbReference type="CDD" id="cd00009">
    <property type="entry name" value="AAA"/>
    <property type="match status" value="1"/>
</dbReference>
<keyword evidence="5" id="KW-0227">DNA damage</keyword>
<feature type="compositionally biased region" description="Low complexity" evidence="10">
    <location>
        <begin position="350"/>
        <end position="360"/>
    </location>
</feature>
<dbReference type="InterPro" id="IPR006642">
    <property type="entry name" value="Rad18_UBZ4"/>
</dbReference>
<dbReference type="SMART" id="SM00734">
    <property type="entry name" value="ZnF_Rad18"/>
    <property type="match status" value="1"/>
</dbReference>